<evidence type="ECO:0000256" key="9">
    <source>
        <dbReference type="RuleBase" id="RU004481"/>
    </source>
</evidence>
<dbReference type="PRINTS" id="PR00326">
    <property type="entry name" value="GTP1OBG"/>
</dbReference>
<dbReference type="InterPro" id="IPR027417">
    <property type="entry name" value="P-loop_NTPase"/>
</dbReference>
<dbReference type="AlphaFoldDB" id="A0A5C5ZPC6"/>
<organism evidence="12 13">
    <name type="scientific">Pseudobythopirellula maris</name>
    <dbReference type="NCBI Taxonomy" id="2527991"/>
    <lineage>
        <taxon>Bacteria</taxon>
        <taxon>Pseudomonadati</taxon>
        <taxon>Planctomycetota</taxon>
        <taxon>Planctomycetia</taxon>
        <taxon>Pirellulales</taxon>
        <taxon>Lacipirellulaceae</taxon>
        <taxon>Pseudobythopirellula</taxon>
    </lineage>
</organism>
<dbReference type="GO" id="GO:0005525">
    <property type="term" value="F:GTP binding"/>
    <property type="evidence" value="ECO:0007669"/>
    <property type="project" value="UniProtKB-UniRule"/>
</dbReference>
<dbReference type="NCBIfam" id="TIGR00231">
    <property type="entry name" value="small_GTP"/>
    <property type="match status" value="2"/>
</dbReference>
<dbReference type="CDD" id="cd01895">
    <property type="entry name" value="EngA2"/>
    <property type="match status" value="1"/>
</dbReference>
<evidence type="ECO:0000256" key="6">
    <source>
        <dbReference type="ARBA" id="ARBA00023134"/>
    </source>
</evidence>
<dbReference type="GO" id="GO:0042254">
    <property type="term" value="P:ribosome biogenesis"/>
    <property type="evidence" value="ECO:0007669"/>
    <property type="project" value="UniProtKB-KW"/>
</dbReference>
<keyword evidence="3 8" id="KW-0690">Ribosome biogenesis</keyword>
<dbReference type="InterPro" id="IPR015946">
    <property type="entry name" value="KH_dom-like_a/b"/>
</dbReference>
<dbReference type="Proteomes" id="UP000315440">
    <property type="component" value="Unassembled WGS sequence"/>
</dbReference>
<dbReference type="EMBL" id="SJPQ01000002">
    <property type="protein sequence ID" value="TWT88631.1"/>
    <property type="molecule type" value="Genomic_DNA"/>
</dbReference>
<dbReference type="GO" id="GO:0043022">
    <property type="term" value="F:ribosome binding"/>
    <property type="evidence" value="ECO:0007669"/>
    <property type="project" value="TreeGrafter"/>
</dbReference>
<accession>A0A5C5ZPC6</accession>
<evidence type="ECO:0000259" key="11">
    <source>
        <dbReference type="Pfam" id="PF14714"/>
    </source>
</evidence>
<comment type="function">
    <text evidence="8 9">GTPase that plays an essential role in the late steps of ribosome biogenesis.</text>
</comment>
<dbReference type="PANTHER" id="PTHR43834:SF6">
    <property type="entry name" value="GTPASE DER"/>
    <property type="match status" value="1"/>
</dbReference>
<name>A0A5C5ZPC6_9BACT</name>
<feature type="domain" description="G" evidence="10">
    <location>
        <begin position="182"/>
        <end position="301"/>
    </location>
</feature>
<dbReference type="PIRSF" id="PIRSF006485">
    <property type="entry name" value="GTP-binding_EngA"/>
    <property type="match status" value="1"/>
</dbReference>
<comment type="subunit">
    <text evidence="8">Associates with the 50S ribosomal subunit.</text>
</comment>
<comment type="similarity">
    <text evidence="1 8 9">Belongs to the TRAFAC class TrmE-Era-EngA-EngB-Septin-like GTPase superfamily. EngA (Der) GTPase family.</text>
</comment>
<dbReference type="Pfam" id="PF01926">
    <property type="entry name" value="MMR_HSR1"/>
    <property type="match status" value="2"/>
</dbReference>
<proteinExistence type="inferred from homology"/>
<dbReference type="InterPro" id="IPR032859">
    <property type="entry name" value="KH_dom-like"/>
</dbReference>
<dbReference type="InterPro" id="IPR005225">
    <property type="entry name" value="Small_GTP-bd"/>
</dbReference>
<sequence length="468" mass="52844">MGIPQVAIVGRPNVGKSSLLNWLAGKRVAIVDDKPGVTRDRVFYLAEHNSRYFDLVDTGGMGHMDADRLTDDIEEQIRFAIDSADVVVFVADALEGITTMDQEVAKELRYLDKPVLCVANKADHEGVDPHAADFHRLGHGAPLKVSTTQNRNRAVLLNRIAELLPPPIDDLGDDEPDEPDMHVAIVGRRNTGKSTFVNTLVKAPRMIVSEVPGTTRDSVDVRFELDDRAFVAIDTPGLRRRQAQQKHDMDFYGAHRAQRSIRRSDVVLLFLDCTEKISRVDKQLADYVANEYKPCIFVVNKWDQLADTMPTSKWVTYLQDNFRTMRYAPIAFITGQSGKNMKALLNHASMLFKQSRARVSTGRLNRMVRDSIADNPPPLHQNRRPKVYYATQVAVQPPTIVLFCNQPAAFTQPYRRYLLSRFRDEFDFGEVPIKLYLRKREKTDTRNEIDAALAGSESHGTEDALPAE</sequence>
<feature type="binding site" evidence="8">
    <location>
        <begin position="234"/>
        <end position="238"/>
    </location>
    <ligand>
        <name>GTP</name>
        <dbReference type="ChEBI" id="CHEBI:37565"/>
        <label>2</label>
    </ligand>
</feature>
<dbReference type="RefSeq" id="WP_146399852.1">
    <property type="nucleotide sequence ID" value="NZ_SJPQ01000002.1"/>
</dbReference>
<dbReference type="Gene3D" id="3.30.300.20">
    <property type="match status" value="1"/>
</dbReference>
<dbReference type="FunFam" id="3.30.300.20:FF:000004">
    <property type="entry name" value="GTPase Der"/>
    <property type="match status" value="1"/>
</dbReference>
<evidence type="ECO:0000259" key="10">
    <source>
        <dbReference type="Pfam" id="PF01926"/>
    </source>
</evidence>
<gene>
    <name evidence="8 12" type="primary">der</name>
    <name evidence="12" type="ORF">Mal64_21170</name>
</gene>
<feature type="binding site" evidence="8">
    <location>
        <begin position="187"/>
        <end position="194"/>
    </location>
    <ligand>
        <name>GTP</name>
        <dbReference type="ChEBI" id="CHEBI:37565"/>
        <label>2</label>
    </ligand>
</feature>
<dbReference type="CDD" id="cd01894">
    <property type="entry name" value="EngA1"/>
    <property type="match status" value="1"/>
</dbReference>
<evidence type="ECO:0000256" key="8">
    <source>
        <dbReference type="HAMAP-Rule" id="MF_00195"/>
    </source>
</evidence>
<dbReference type="InterPro" id="IPR016484">
    <property type="entry name" value="GTPase_Der"/>
</dbReference>
<feature type="binding site" evidence="8">
    <location>
        <begin position="57"/>
        <end position="61"/>
    </location>
    <ligand>
        <name>GTP</name>
        <dbReference type="ChEBI" id="CHEBI:37565"/>
        <label>1</label>
    </ligand>
</feature>
<feature type="binding site" evidence="8">
    <location>
        <begin position="300"/>
        <end position="303"/>
    </location>
    <ligand>
        <name>GTP</name>
        <dbReference type="ChEBI" id="CHEBI:37565"/>
        <label>2</label>
    </ligand>
</feature>
<keyword evidence="4 9" id="KW-0677">Repeat</keyword>
<feature type="domain" description="GTPase Der C-terminal KH-domain-like" evidence="11">
    <location>
        <begin position="358"/>
        <end position="438"/>
    </location>
</feature>
<feature type="domain" description="G" evidence="10">
    <location>
        <begin position="5"/>
        <end position="121"/>
    </location>
</feature>
<evidence type="ECO:0000256" key="1">
    <source>
        <dbReference type="ARBA" id="ARBA00008279"/>
    </source>
</evidence>
<protein>
    <recommendedName>
        <fullName evidence="2 8">GTPase Der</fullName>
    </recommendedName>
    <alternativeName>
        <fullName evidence="7 8">GTP-binding protein EngA</fullName>
    </alternativeName>
</protein>
<dbReference type="SUPFAM" id="SSF52540">
    <property type="entry name" value="P-loop containing nucleoside triphosphate hydrolases"/>
    <property type="match status" value="2"/>
</dbReference>
<reference evidence="12 13" key="1">
    <citation type="submission" date="2019-02" db="EMBL/GenBank/DDBJ databases">
        <title>Deep-cultivation of Planctomycetes and their phenomic and genomic characterization uncovers novel biology.</title>
        <authorList>
            <person name="Wiegand S."/>
            <person name="Jogler M."/>
            <person name="Boedeker C."/>
            <person name="Pinto D."/>
            <person name="Vollmers J."/>
            <person name="Rivas-Marin E."/>
            <person name="Kohn T."/>
            <person name="Peeters S.H."/>
            <person name="Heuer A."/>
            <person name="Rast P."/>
            <person name="Oberbeckmann S."/>
            <person name="Bunk B."/>
            <person name="Jeske O."/>
            <person name="Meyerdierks A."/>
            <person name="Storesund J.E."/>
            <person name="Kallscheuer N."/>
            <person name="Luecker S."/>
            <person name="Lage O.M."/>
            <person name="Pohl T."/>
            <person name="Merkel B.J."/>
            <person name="Hornburger P."/>
            <person name="Mueller R.-W."/>
            <person name="Bruemmer F."/>
            <person name="Labrenz M."/>
            <person name="Spormann A.M."/>
            <person name="Op Den Camp H."/>
            <person name="Overmann J."/>
            <person name="Amann R."/>
            <person name="Jetten M.S.M."/>
            <person name="Mascher T."/>
            <person name="Medema M.H."/>
            <person name="Devos D.P."/>
            <person name="Kaster A.-K."/>
            <person name="Ovreas L."/>
            <person name="Rohde M."/>
            <person name="Galperin M.Y."/>
            <person name="Jogler C."/>
        </authorList>
    </citation>
    <scope>NUCLEOTIDE SEQUENCE [LARGE SCALE GENOMIC DNA]</scope>
    <source>
        <strain evidence="12 13">Mal64</strain>
    </source>
</reference>
<evidence type="ECO:0000256" key="2">
    <source>
        <dbReference type="ARBA" id="ARBA00020953"/>
    </source>
</evidence>
<keyword evidence="6 8" id="KW-0342">GTP-binding</keyword>
<dbReference type="Pfam" id="PF14714">
    <property type="entry name" value="KH_dom-like"/>
    <property type="match status" value="1"/>
</dbReference>
<keyword evidence="13" id="KW-1185">Reference proteome</keyword>
<dbReference type="HAMAP" id="MF_00195">
    <property type="entry name" value="GTPase_Der"/>
    <property type="match status" value="1"/>
</dbReference>
<evidence type="ECO:0000256" key="4">
    <source>
        <dbReference type="ARBA" id="ARBA00022737"/>
    </source>
</evidence>
<evidence type="ECO:0000313" key="13">
    <source>
        <dbReference type="Proteomes" id="UP000315440"/>
    </source>
</evidence>
<dbReference type="NCBIfam" id="TIGR03594">
    <property type="entry name" value="GTPase_EngA"/>
    <property type="match status" value="1"/>
</dbReference>
<evidence type="ECO:0000256" key="3">
    <source>
        <dbReference type="ARBA" id="ARBA00022517"/>
    </source>
</evidence>
<dbReference type="InterPro" id="IPR006073">
    <property type="entry name" value="GTP-bd"/>
</dbReference>
<keyword evidence="5 8" id="KW-0547">Nucleotide-binding</keyword>
<dbReference type="OrthoDB" id="9805918at2"/>
<feature type="binding site" evidence="8">
    <location>
        <begin position="120"/>
        <end position="123"/>
    </location>
    <ligand>
        <name>GTP</name>
        <dbReference type="ChEBI" id="CHEBI:37565"/>
        <label>1</label>
    </ligand>
</feature>
<feature type="binding site" evidence="8">
    <location>
        <begin position="10"/>
        <end position="17"/>
    </location>
    <ligand>
        <name>GTP</name>
        <dbReference type="ChEBI" id="CHEBI:37565"/>
        <label>1</label>
    </ligand>
</feature>
<dbReference type="Gene3D" id="3.40.50.300">
    <property type="entry name" value="P-loop containing nucleotide triphosphate hydrolases"/>
    <property type="match status" value="2"/>
</dbReference>
<evidence type="ECO:0000256" key="5">
    <source>
        <dbReference type="ARBA" id="ARBA00022741"/>
    </source>
</evidence>
<evidence type="ECO:0000313" key="12">
    <source>
        <dbReference type="EMBL" id="TWT88631.1"/>
    </source>
</evidence>
<evidence type="ECO:0000256" key="7">
    <source>
        <dbReference type="ARBA" id="ARBA00032345"/>
    </source>
</evidence>
<dbReference type="PANTHER" id="PTHR43834">
    <property type="entry name" value="GTPASE DER"/>
    <property type="match status" value="1"/>
</dbReference>
<comment type="caution">
    <text evidence="12">The sequence shown here is derived from an EMBL/GenBank/DDBJ whole genome shotgun (WGS) entry which is preliminary data.</text>
</comment>